<keyword evidence="4" id="KW-1185">Reference proteome</keyword>
<dbReference type="EC" id="1.-.-.-" evidence="3"/>
<accession>A0ABU3R1T3</accession>
<dbReference type="PROSITE" id="PS00061">
    <property type="entry name" value="ADH_SHORT"/>
    <property type="match status" value="1"/>
</dbReference>
<dbReference type="Proteomes" id="UP001257914">
    <property type="component" value="Unassembled WGS sequence"/>
</dbReference>
<protein>
    <submittedName>
        <fullName evidence="3">SDR family oxidoreductase</fullName>
        <ecNumber evidence="3">1.-.-.-</ecNumber>
    </submittedName>
</protein>
<dbReference type="PANTHER" id="PTHR42760">
    <property type="entry name" value="SHORT-CHAIN DEHYDROGENASES/REDUCTASES FAMILY MEMBER"/>
    <property type="match status" value="1"/>
</dbReference>
<dbReference type="RefSeq" id="WP_315947267.1">
    <property type="nucleotide sequence ID" value="NZ_JAWCUA010000009.1"/>
</dbReference>
<dbReference type="CDD" id="cd05233">
    <property type="entry name" value="SDR_c"/>
    <property type="match status" value="1"/>
</dbReference>
<dbReference type="SUPFAM" id="SSF51735">
    <property type="entry name" value="NAD(P)-binding Rossmann-fold domains"/>
    <property type="match status" value="1"/>
</dbReference>
<dbReference type="PANTHER" id="PTHR42760:SF135">
    <property type="entry name" value="BLL7886 PROTEIN"/>
    <property type="match status" value="1"/>
</dbReference>
<comment type="caution">
    <text evidence="3">The sequence shown here is derived from an EMBL/GenBank/DDBJ whole genome shotgun (WGS) entry which is preliminary data.</text>
</comment>
<evidence type="ECO:0000256" key="1">
    <source>
        <dbReference type="ARBA" id="ARBA00006484"/>
    </source>
</evidence>
<dbReference type="InterPro" id="IPR020904">
    <property type="entry name" value="Sc_DH/Rdtase_CS"/>
</dbReference>
<reference evidence="3 4" key="1">
    <citation type="submission" date="2023-10" db="EMBL/GenBank/DDBJ databases">
        <title>Psychrosphaera aquimaarina strain SW33 isolated from seawater.</title>
        <authorList>
            <person name="Bayburt H."/>
            <person name="Kim J.M."/>
            <person name="Choi B.J."/>
            <person name="Jeon C.O."/>
        </authorList>
    </citation>
    <scope>NUCLEOTIDE SEQUENCE [LARGE SCALE GENOMIC DNA]</scope>
    <source>
        <strain evidence="3 4">KCTC 52743</strain>
    </source>
</reference>
<organism evidence="3 4">
    <name type="scientific">Psychrosphaera aquimarina</name>
    <dbReference type="NCBI Taxonomy" id="2044854"/>
    <lineage>
        <taxon>Bacteria</taxon>
        <taxon>Pseudomonadati</taxon>
        <taxon>Pseudomonadota</taxon>
        <taxon>Gammaproteobacteria</taxon>
        <taxon>Alteromonadales</taxon>
        <taxon>Pseudoalteromonadaceae</taxon>
        <taxon>Psychrosphaera</taxon>
    </lineage>
</organism>
<sequence length="201" mass="22169">MLKILITGGGGDWAQSFKQSHQDTYDIHTPSRGELDVTSEPSVIAYFERQTTPFDVVINNAGCIHPKRILESDSSAWVNDINVNLIGSFYVSKAALQSNRKTKLIHISSTAAYNAYADWSSYCASKAGVKTLALSLANDGFDSYCLCPGAIDTKFRDKFDIANNNVMSCADLTIHVLDVIKGKYQRGDVLFIRSNEFTLNP</sequence>
<dbReference type="Gene3D" id="3.40.50.720">
    <property type="entry name" value="NAD(P)-binding Rossmann-like Domain"/>
    <property type="match status" value="1"/>
</dbReference>
<comment type="similarity">
    <text evidence="1 2">Belongs to the short-chain dehydrogenases/reductases (SDR) family.</text>
</comment>
<proteinExistence type="inferred from homology"/>
<dbReference type="PRINTS" id="PR00080">
    <property type="entry name" value="SDRFAMILY"/>
</dbReference>
<dbReference type="EMBL" id="JAWCUA010000009">
    <property type="protein sequence ID" value="MDU0113641.1"/>
    <property type="molecule type" value="Genomic_DNA"/>
</dbReference>
<name>A0ABU3R1T3_9GAMM</name>
<evidence type="ECO:0000313" key="3">
    <source>
        <dbReference type="EMBL" id="MDU0113641.1"/>
    </source>
</evidence>
<dbReference type="Pfam" id="PF00106">
    <property type="entry name" value="adh_short"/>
    <property type="match status" value="1"/>
</dbReference>
<keyword evidence="3" id="KW-0560">Oxidoreductase</keyword>
<evidence type="ECO:0000256" key="2">
    <source>
        <dbReference type="RuleBase" id="RU000363"/>
    </source>
</evidence>
<dbReference type="InterPro" id="IPR036291">
    <property type="entry name" value="NAD(P)-bd_dom_sf"/>
</dbReference>
<dbReference type="GO" id="GO:0016491">
    <property type="term" value="F:oxidoreductase activity"/>
    <property type="evidence" value="ECO:0007669"/>
    <property type="project" value="UniProtKB-KW"/>
</dbReference>
<evidence type="ECO:0000313" key="4">
    <source>
        <dbReference type="Proteomes" id="UP001257914"/>
    </source>
</evidence>
<dbReference type="InterPro" id="IPR002347">
    <property type="entry name" value="SDR_fam"/>
</dbReference>
<dbReference type="PRINTS" id="PR00081">
    <property type="entry name" value="GDHRDH"/>
</dbReference>
<gene>
    <name evidence="3" type="ORF">RT723_11655</name>
</gene>